<evidence type="ECO:0000313" key="1">
    <source>
        <dbReference type="EMBL" id="ELK07124.1"/>
    </source>
</evidence>
<accession>L5K5Y8</accession>
<keyword evidence="2" id="KW-1185">Reference proteome</keyword>
<reference evidence="2" key="1">
    <citation type="journal article" date="2013" name="Science">
        <title>Comparative analysis of bat genomes provides insight into the evolution of flight and immunity.</title>
        <authorList>
            <person name="Zhang G."/>
            <person name="Cowled C."/>
            <person name="Shi Z."/>
            <person name="Huang Z."/>
            <person name="Bishop-Lilly K.A."/>
            <person name="Fang X."/>
            <person name="Wynne J.W."/>
            <person name="Xiong Z."/>
            <person name="Baker M.L."/>
            <person name="Zhao W."/>
            <person name="Tachedjian M."/>
            <person name="Zhu Y."/>
            <person name="Zhou P."/>
            <person name="Jiang X."/>
            <person name="Ng J."/>
            <person name="Yang L."/>
            <person name="Wu L."/>
            <person name="Xiao J."/>
            <person name="Feng Y."/>
            <person name="Chen Y."/>
            <person name="Sun X."/>
            <person name="Zhang Y."/>
            <person name="Marsh G.A."/>
            <person name="Crameri G."/>
            <person name="Broder C.C."/>
            <person name="Frey K.G."/>
            <person name="Wang L.F."/>
            <person name="Wang J."/>
        </authorList>
    </citation>
    <scope>NUCLEOTIDE SEQUENCE [LARGE SCALE GENOMIC DNA]</scope>
</reference>
<proteinExistence type="predicted"/>
<dbReference type="InParanoid" id="L5K5Y8"/>
<dbReference type="EMBL" id="KB030984">
    <property type="protein sequence ID" value="ELK07124.1"/>
    <property type="molecule type" value="Genomic_DNA"/>
</dbReference>
<sequence>MGFSGTALDAGGLNKRRGALFFSLASLDPNAGGTFPATVPRRNSTGGARPEVWWSWNSWAWWASHLTGKMCTGSTETGDPPSPAGVLQVDQVTREEGHWALQGQLPAPSGWAAIPNVGAQMHLPKGKGKGKEGEGKMVTPRKLERISLGNVKAVENPFSLGTINEEGRKIPQGAIPCKHNNFQAQGLEKSHLRHTM</sequence>
<evidence type="ECO:0000313" key="2">
    <source>
        <dbReference type="Proteomes" id="UP000010552"/>
    </source>
</evidence>
<dbReference type="Proteomes" id="UP000010552">
    <property type="component" value="Unassembled WGS sequence"/>
</dbReference>
<gene>
    <name evidence="1" type="ORF">PAL_GLEAN10001622</name>
</gene>
<protein>
    <submittedName>
        <fullName evidence="1">Uncharacterized protein</fullName>
    </submittedName>
</protein>
<dbReference type="AlphaFoldDB" id="L5K5Y8"/>
<organism evidence="1 2">
    <name type="scientific">Pteropus alecto</name>
    <name type="common">Black flying fox</name>
    <dbReference type="NCBI Taxonomy" id="9402"/>
    <lineage>
        <taxon>Eukaryota</taxon>
        <taxon>Metazoa</taxon>
        <taxon>Chordata</taxon>
        <taxon>Craniata</taxon>
        <taxon>Vertebrata</taxon>
        <taxon>Euteleostomi</taxon>
        <taxon>Mammalia</taxon>
        <taxon>Eutheria</taxon>
        <taxon>Laurasiatheria</taxon>
        <taxon>Chiroptera</taxon>
        <taxon>Yinpterochiroptera</taxon>
        <taxon>Pteropodoidea</taxon>
        <taxon>Pteropodidae</taxon>
        <taxon>Pteropodinae</taxon>
        <taxon>Pteropus</taxon>
    </lineage>
</organism>
<name>L5K5Y8_PTEAL</name>